<dbReference type="EMBL" id="JBHUHZ010000001">
    <property type="protein sequence ID" value="MFD2162777.1"/>
    <property type="molecule type" value="Genomic_DNA"/>
</dbReference>
<evidence type="ECO:0000313" key="3">
    <source>
        <dbReference type="Proteomes" id="UP001597387"/>
    </source>
</evidence>
<comment type="caution">
    <text evidence="2">The sequence shown here is derived from an EMBL/GenBank/DDBJ whole genome shotgun (WGS) entry which is preliminary data.</text>
</comment>
<name>A0ABW4ZMB7_9SPHI</name>
<evidence type="ECO:0000259" key="1">
    <source>
        <dbReference type="Pfam" id="PF21360"/>
    </source>
</evidence>
<dbReference type="Proteomes" id="UP001597387">
    <property type="component" value="Unassembled WGS sequence"/>
</dbReference>
<gene>
    <name evidence="2" type="ORF">ACFSJU_10270</name>
</gene>
<dbReference type="InterPro" id="IPR048764">
    <property type="entry name" value="PylC_N"/>
</dbReference>
<dbReference type="RefSeq" id="WP_255902933.1">
    <property type="nucleotide sequence ID" value="NZ_JAFMZO010000003.1"/>
</dbReference>
<reference evidence="3" key="1">
    <citation type="journal article" date="2019" name="Int. J. Syst. Evol. Microbiol.">
        <title>The Global Catalogue of Microorganisms (GCM) 10K type strain sequencing project: providing services to taxonomists for standard genome sequencing and annotation.</title>
        <authorList>
            <consortium name="The Broad Institute Genomics Platform"/>
            <consortium name="The Broad Institute Genome Sequencing Center for Infectious Disease"/>
            <person name="Wu L."/>
            <person name="Ma J."/>
        </authorList>
    </citation>
    <scope>NUCLEOTIDE SEQUENCE [LARGE SCALE GENOMIC DNA]</scope>
    <source>
        <strain evidence="3">KCTC 42217</strain>
    </source>
</reference>
<dbReference type="Pfam" id="PF21360">
    <property type="entry name" value="PylC-like_N"/>
    <property type="match status" value="1"/>
</dbReference>
<sequence>MITGAVAAQAYQLHRHLDNSDEVVFADSADVPMISKSSKFLKIPSGDSAAFAHSLLSMCLDHGIEKVYPLRKNELLPLAEARTLFDEYGIQLIVPEKDLISSLLNKGVKGQIVIREGSDEMPDRGIFVVSPQGTELQLFTAD</sequence>
<feature type="domain" description="PylC N-terminal" evidence="1">
    <location>
        <begin position="11"/>
        <end position="93"/>
    </location>
</feature>
<organism evidence="2 3">
    <name type="scientific">Paradesertivirga mongoliensis</name>
    <dbReference type="NCBI Taxonomy" id="2100740"/>
    <lineage>
        <taxon>Bacteria</taxon>
        <taxon>Pseudomonadati</taxon>
        <taxon>Bacteroidota</taxon>
        <taxon>Sphingobacteriia</taxon>
        <taxon>Sphingobacteriales</taxon>
        <taxon>Sphingobacteriaceae</taxon>
        <taxon>Paradesertivirga</taxon>
    </lineage>
</organism>
<dbReference type="Gene3D" id="3.40.50.20">
    <property type="match status" value="1"/>
</dbReference>
<proteinExistence type="predicted"/>
<keyword evidence="3" id="KW-1185">Reference proteome</keyword>
<accession>A0ABW4ZMB7</accession>
<protein>
    <recommendedName>
        <fullName evidence="1">PylC N-terminal domain-containing protein</fullName>
    </recommendedName>
</protein>
<evidence type="ECO:0000313" key="2">
    <source>
        <dbReference type="EMBL" id="MFD2162777.1"/>
    </source>
</evidence>